<dbReference type="FunFam" id="2.60.120.650:FF:000023">
    <property type="entry name" value="Probable lysine-specific demethylase ELF6"/>
    <property type="match status" value="1"/>
</dbReference>
<dbReference type="Pfam" id="PF02373">
    <property type="entry name" value="JmjC"/>
    <property type="match status" value="1"/>
</dbReference>
<keyword evidence="5 16" id="KW-0863">Zinc-finger</keyword>
<dbReference type="GO" id="GO:2000028">
    <property type="term" value="P:regulation of photoperiodism, flowering"/>
    <property type="evidence" value="ECO:0007669"/>
    <property type="project" value="UniProtKB-ARBA"/>
</dbReference>
<dbReference type="Gene3D" id="2.60.120.650">
    <property type="entry name" value="Cupin"/>
    <property type="match status" value="1"/>
</dbReference>
<dbReference type="InterPro" id="IPR036236">
    <property type="entry name" value="Znf_C2H2_sf"/>
</dbReference>
<evidence type="ECO:0000256" key="14">
    <source>
        <dbReference type="ARBA" id="ARBA00050682"/>
    </source>
</evidence>
<keyword evidence="6" id="KW-0862">Zinc</keyword>
<feature type="domain" description="C2H2-type" evidence="18">
    <location>
        <begin position="1194"/>
        <end position="1224"/>
    </location>
</feature>
<name>A0A484N386_9ASTE</name>
<evidence type="ECO:0000256" key="12">
    <source>
        <dbReference type="ARBA" id="ARBA00023163"/>
    </source>
</evidence>
<evidence type="ECO:0000256" key="1">
    <source>
        <dbReference type="ARBA" id="ARBA00004123"/>
    </source>
</evidence>
<feature type="compositionally biased region" description="Polar residues" evidence="17">
    <location>
        <begin position="716"/>
        <end position="731"/>
    </location>
</feature>
<proteinExistence type="inferred from homology"/>
<keyword evidence="7" id="KW-0156">Chromatin regulator</keyword>
<evidence type="ECO:0000256" key="8">
    <source>
        <dbReference type="ARBA" id="ARBA00022964"/>
    </source>
</evidence>
<dbReference type="FunFam" id="3.30.160.60:FF:000747">
    <property type="entry name" value="Probable lysine-specific demethylase ELF6"/>
    <property type="match status" value="1"/>
</dbReference>
<dbReference type="PROSITE" id="PS51183">
    <property type="entry name" value="JMJN"/>
    <property type="match status" value="1"/>
</dbReference>
<keyword evidence="11" id="KW-0805">Transcription regulation</keyword>
<evidence type="ECO:0000256" key="5">
    <source>
        <dbReference type="ARBA" id="ARBA00022771"/>
    </source>
</evidence>
<dbReference type="PROSITE" id="PS50157">
    <property type="entry name" value="ZINC_FINGER_C2H2_2"/>
    <property type="match status" value="3"/>
</dbReference>
<accession>A0A484N386</accession>
<gene>
    <name evidence="21" type="ORF">CCAM_LOCUS37359</name>
</gene>
<dbReference type="AlphaFoldDB" id="A0A484N386"/>
<dbReference type="GO" id="GO:0009741">
    <property type="term" value="P:response to brassinosteroid"/>
    <property type="evidence" value="ECO:0007669"/>
    <property type="project" value="UniProtKB-ARBA"/>
</dbReference>
<feature type="region of interest" description="Disordered" evidence="17">
    <location>
        <begin position="464"/>
        <end position="493"/>
    </location>
</feature>
<evidence type="ECO:0000256" key="7">
    <source>
        <dbReference type="ARBA" id="ARBA00022853"/>
    </source>
</evidence>
<dbReference type="SMART" id="SM00558">
    <property type="entry name" value="JmjC"/>
    <property type="match status" value="1"/>
</dbReference>
<evidence type="ECO:0000256" key="11">
    <source>
        <dbReference type="ARBA" id="ARBA00023015"/>
    </source>
</evidence>
<evidence type="ECO:0000259" key="20">
    <source>
        <dbReference type="PROSITE" id="PS51184"/>
    </source>
</evidence>
<dbReference type="PROSITE" id="PS51184">
    <property type="entry name" value="JMJC"/>
    <property type="match status" value="1"/>
</dbReference>
<dbReference type="PANTHER" id="PTHR10694:SF38">
    <property type="entry name" value="LYSINE-SPECIFIC DEMETHYLASE REF6"/>
    <property type="match status" value="1"/>
</dbReference>
<evidence type="ECO:0000256" key="2">
    <source>
        <dbReference type="ARBA" id="ARBA00009711"/>
    </source>
</evidence>
<evidence type="ECO:0000256" key="3">
    <source>
        <dbReference type="ARBA" id="ARBA00022723"/>
    </source>
</evidence>
<dbReference type="InterPro" id="IPR003347">
    <property type="entry name" value="JmjC_dom"/>
</dbReference>
<organism evidence="21 22">
    <name type="scientific">Cuscuta campestris</name>
    <dbReference type="NCBI Taxonomy" id="132261"/>
    <lineage>
        <taxon>Eukaryota</taxon>
        <taxon>Viridiplantae</taxon>
        <taxon>Streptophyta</taxon>
        <taxon>Embryophyta</taxon>
        <taxon>Tracheophyta</taxon>
        <taxon>Spermatophyta</taxon>
        <taxon>Magnoliopsida</taxon>
        <taxon>eudicotyledons</taxon>
        <taxon>Gunneridae</taxon>
        <taxon>Pentapetalae</taxon>
        <taxon>asterids</taxon>
        <taxon>lamiids</taxon>
        <taxon>Solanales</taxon>
        <taxon>Convolvulaceae</taxon>
        <taxon>Cuscuteae</taxon>
        <taxon>Cuscuta</taxon>
        <taxon>Cuscuta subgen. Grammica</taxon>
        <taxon>Cuscuta sect. Cleistogrammica</taxon>
    </lineage>
</organism>
<dbReference type="GO" id="GO:0008270">
    <property type="term" value="F:zinc ion binding"/>
    <property type="evidence" value="ECO:0007669"/>
    <property type="project" value="UniProtKB-KW"/>
</dbReference>
<dbReference type="SUPFAM" id="SSF51197">
    <property type="entry name" value="Clavaminate synthase-like"/>
    <property type="match status" value="1"/>
</dbReference>
<keyword evidence="9" id="KW-0560">Oxidoreductase</keyword>
<evidence type="ECO:0000259" key="19">
    <source>
        <dbReference type="PROSITE" id="PS51183"/>
    </source>
</evidence>
<evidence type="ECO:0000256" key="4">
    <source>
        <dbReference type="ARBA" id="ARBA00022737"/>
    </source>
</evidence>
<dbReference type="PANTHER" id="PTHR10694">
    <property type="entry name" value="LYSINE-SPECIFIC DEMETHYLASE"/>
    <property type="match status" value="1"/>
</dbReference>
<comment type="catalytic activity">
    <reaction evidence="15">
        <text>N(6),N(6),N(6)-trimethyl-L-lysyl(27)-[histone H3] + 2-oxoglutarate + O2 = N(6),N(6)-dimethyl-L-lysyl(27)-[histone H3] + formaldehyde + succinate + CO2</text>
        <dbReference type="Rhea" id="RHEA:60228"/>
        <dbReference type="Rhea" id="RHEA-COMP:15535"/>
        <dbReference type="Rhea" id="RHEA-COMP:15539"/>
        <dbReference type="ChEBI" id="CHEBI:15379"/>
        <dbReference type="ChEBI" id="CHEBI:16526"/>
        <dbReference type="ChEBI" id="CHEBI:16810"/>
        <dbReference type="ChEBI" id="CHEBI:16842"/>
        <dbReference type="ChEBI" id="CHEBI:30031"/>
        <dbReference type="ChEBI" id="CHEBI:61961"/>
        <dbReference type="ChEBI" id="CHEBI:61976"/>
    </reaction>
    <physiologicalReaction direction="left-to-right" evidence="15">
        <dbReference type="Rhea" id="RHEA:60229"/>
    </physiologicalReaction>
</comment>
<dbReference type="GO" id="GO:0009826">
    <property type="term" value="P:unidimensional cell growth"/>
    <property type="evidence" value="ECO:0007669"/>
    <property type="project" value="UniProtKB-ARBA"/>
</dbReference>
<keyword evidence="22" id="KW-1185">Reference proteome</keyword>
<feature type="region of interest" description="Disordered" evidence="17">
    <location>
        <begin position="1036"/>
        <end position="1103"/>
    </location>
</feature>
<feature type="domain" description="JmjC" evidence="20">
    <location>
        <begin position="183"/>
        <end position="352"/>
    </location>
</feature>
<sequence>MGEGCSGVEVLPWLKTLPVAPEYHPTLDEFRDPIAYIFKIEAEASRYGICKIVPPVAAPTKKSAISNLNKSLSARPGSNGPTFTTRQQQIGFCPRKHRPVQKPVWQSGEYYTLQQFEAKAKGFEKSYVKRSSKKGLSPLEVESLYWKANLDKPFSVEYANDIPGSAFAPKKGDSSRAVGEGATVAETEWNMRGVSRARGSLLKFMKEEIPGVTSPMVYIAMMFSWFAWHVEDHDLHSLNYLHTGAGKTWYGVPRDAAVAFEEVIRVHGYGGEVNPLVTFATLGEKTTVMSPEVLLNAGVPCCRLVQDVGDFVVTFPRAYHSGFSHGFNCGEASNIATPGWLRVAKDAAIRRASINCPPMVSHFQLLYDLAISLCSSMSKNIRVEPRSSRLKDKKKDEGEALVKDFFIQDLKQTNSLLHTLGGGSSVVLLPRNSTNLQGSPLKIKPENSSSVGFIHHEVKPTKDSGFENVSLGRKQRPKQTPGVLSNRGKSSPLCESSRLTICDKDYNVQSSNGNANTTSQRAYNCDRSSDHGLFSCVTCGILCYTCVAIVQPTDEAAHCLISADCESILQLRAAESGTPAVDGDTDVSTLGSSSGLMVRMAQDDIFDAPTKSTSQTEVFSDERGVVSTTGTHKDSSSLGLLASTYGDSSDSEAEADAPVNDCDGKSMVCSSQVKADVIPLHFVLDPYADHRVRRTNHDGGNRCSFGSSVDAKTDADNNNTASILSDISQNRLGDRVRPQEAGPNCTQFPHKPGVVKNAHVSFSDVSMQSDEDSSRMHVFCLQHAVEVEKKLRPVGGAHISLFCHPDYPQLEAEARKLAGDCGSDYIWSQNSFHEATVGDKKLIRSALESQEAIHGNGDWAVKLGINLFHSASLSRSTLYCKQMAFNSVIYTAFGRSSSSQAVAPENDMVGPTKHKKVSVAGKWCGKFWMSNQVHPLLSHMASDQPDLQTNPAARFVPDRKPILLSLEGKHTPPETAAPTFRKKRKSAVMENGRFLANDHPDEKPMPNHKRKQVKKEPYDEPQKIITKNEGVDVLVKHDEVEGGPSTRLRRRISKPVEDSETEPIKAKPTSKATKRKKVPSMKKVPDGNNSSTKRKAINKRSATDEEVMGEHLCDFEGCNMSFRSKQELQLHKKNICPVKGCGKNFFSHKYLVQHRRVHLDERPLKCPWKGCKMTFKWAWARTEHIRVHTGARPYLCTETGCGQTFRFVSDFSRHKRKTGHTSNK</sequence>
<feature type="domain" description="JmjN" evidence="19">
    <location>
        <begin position="20"/>
        <end position="61"/>
    </location>
</feature>
<comment type="similarity">
    <text evidence="2">Belongs to the JHDM3 histone demethylase family.</text>
</comment>
<dbReference type="GO" id="GO:0048580">
    <property type="term" value="P:regulation of post-embryonic development"/>
    <property type="evidence" value="ECO:0007669"/>
    <property type="project" value="UniProtKB-ARBA"/>
</dbReference>
<dbReference type="InterPro" id="IPR013087">
    <property type="entry name" value="Znf_C2H2_type"/>
</dbReference>
<comment type="catalytic activity">
    <reaction evidence="14">
        <text>N(6),N(6)-dimethyl-L-lysyl(27)-[histone H3] + 2-oxoglutarate + O2 = N(6)-methyl-L-lysyl(27)-[histone H3] + formaldehyde + succinate + CO2</text>
        <dbReference type="Rhea" id="RHEA:60232"/>
        <dbReference type="Rhea" id="RHEA-COMP:15539"/>
        <dbReference type="Rhea" id="RHEA-COMP:15544"/>
        <dbReference type="ChEBI" id="CHEBI:15379"/>
        <dbReference type="ChEBI" id="CHEBI:16526"/>
        <dbReference type="ChEBI" id="CHEBI:16810"/>
        <dbReference type="ChEBI" id="CHEBI:16842"/>
        <dbReference type="ChEBI" id="CHEBI:30031"/>
        <dbReference type="ChEBI" id="CHEBI:61929"/>
        <dbReference type="ChEBI" id="CHEBI:61976"/>
    </reaction>
    <physiologicalReaction direction="left-to-right" evidence="14">
        <dbReference type="Rhea" id="RHEA:60233"/>
    </physiologicalReaction>
</comment>
<evidence type="ECO:0000313" key="21">
    <source>
        <dbReference type="EMBL" id="VFQ95583.1"/>
    </source>
</evidence>
<evidence type="ECO:0008006" key="23">
    <source>
        <dbReference type="Google" id="ProtNLM"/>
    </source>
</evidence>
<dbReference type="Pfam" id="PF02375">
    <property type="entry name" value="JmjN"/>
    <property type="match status" value="1"/>
</dbReference>
<feature type="compositionally biased region" description="Basic and acidic residues" evidence="17">
    <location>
        <begin position="1054"/>
        <end position="1065"/>
    </location>
</feature>
<evidence type="ECO:0000256" key="16">
    <source>
        <dbReference type="PROSITE-ProRule" id="PRU00042"/>
    </source>
</evidence>
<dbReference type="PROSITE" id="PS00028">
    <property type="entry name" value="ZINC_FINGER_C2H2_1"/>
    <property type="match status" value="3"/>
</dbReference>
<dbReference type="InterPro" id="IPR003349">
    <property type="entry name" value="JmjN"/>
</dbReference>
<dbReference type="EMBL" id="OOIL02005600">
    <property type="protein sequence ID" value="VFQ95583.1"/>
    <property type="molecule type" value="Genomic_DNA"/>
</dbReference>
<keyword evidence="13" id="KW-0539">Nucleus</keyword>
<evidence type="ECO:0000313" key="22">
    <source>
        <dbReference type="Proteomes" id="UP000595140"/>
    </source>
</evidence>
<feature type="compositionally biased region" description="Basic and acidic residues" evidence="17">
    <location>
        <begin position="996"/>
        <end position="1005"/>
    </location>
</feature>
<evidence type="ECO:0000256" key="17">
    <source>
        <dbReference type="SAM" id="MobiDB-lite"/>
    </source>
</evidence>
<dbReference type="GO" id="GO:0005634">
    <property type="term" value="C:nucleus"/>
    <property type="evidence" value="ECO:0007669"/>
    <property type="project" value="UniProtKB-SubCell"/>
</dbReference>
<dbReference type="SMART" id="SM00545">
    <property type="entry name" value="JmjN"/>
    <property type="match status" value="1"/>
</dbReference>
<keyword evidence="10" id="KW-0408">Iron</keyword>
<dbReference type="SMART" id="SM00355">
    <property type="entry name" value="ZnF_C2H2"/>
    <property type="match status" value="4"/>
</dbReference>
<feature type="domain" description="C2H2-type" evidence="18">
    <location>
        <begin position="1134"/>
        <end position="1163"/>
    </location>
</feature>
<keyword evidence="8" id="KW-0223">Dioxygenase</keyword>
<feature type="domain" description="C2H2-type" evidence="18">
    <location>
        <begin position="1164"/>
        <end position="1193"/>
    </location>
</feature>
<evidence type="ECO:0000256" key="6">
    <source>
        <dbReference type="ARBA" id="ARBA00022833"/>
    </source>
</evidence>
<dbReference type="GO" id="GO:0071558">
    <property type="term" value="F:histone H3K27me2/H3K27me3 demethylase activity"/>
    <property type="evidence" value="ECO:0007669"/>
    <property type="project" value="UniProtKB-ARBA"/>
</dbReference>
<feature type="region of interest" description="Disordered" evidence="17">
    <location>
        <begin position="714"/>
        <end position="750"/>
    </location>
</feature>
<dbReference type="Gene3D" id="3.30.160.60">
    <property type="entry name" value="Classic Zinc Finger"/>
    <property type="match status" value="1"/>
</dbReference>
<dbReference type="OrthoDB" id="9547406at2759"/>
<reference evidence="21 22" key="1">
    <citation type="submission" date="2018-04" db="EMBL/GenBank/DDBJ databases">
        <authorList>
            <person name="Vogel A."/>
        </authorList>
    </citation>
    <scope>NUCLEOTIDE SEQUENCE [LARGE SCALE GENOMIC DNA]</scope>
</reference>
<keyword evidence="12" id="KW-0804">Transcription</keyword>
<evidence type="ECO:0000256" key="10">
    <source>
        <dbReference type="ARBA" id="ARBA00023004"/>
    </source>
</evidence>
<feature type="region of interest" description="Disordered" evidence="17">
    <location>
        <begin position="995"/>
        <end position="1020"/>
    </location>
</feature>
<evidence type="ECO:0000256" key="15">
    <source>
        <dbReference type="ARBA" id="ARBA00051751"/>
    </source>
</evidence>
<evidence type="ECO:0000256" key="9">
    <source>
        <dbReference type="ARBA" id="ARBA00023002"/>
    </source>
</evidence>
<dbReference type="SUPFAM" id="SSF57667">
    <property type="entry name" value="beta-beta-alpha zinc fingers"/>
    <property type="match status" value="2"/>
</dbReference>
<evidence type="ECO:0000259" key="18">
    <source>
        <dbReference type="PROSITE" id="PS50157"/>
    </source>
</evidence>
<dbReference type="GO" id="GO:0040029">
    <property type="term" value="P:epigenetic regulation of gene expression"/>
    <property type="evidence" value="ECO:0007669"/>
    <property type="project" value="UniProtKB-ARBA"/>
</dbReference>
<comment type="subcellular location">
    <subcellularLocation>
        <location evidence="1">Nucleus</location>
    </subcellularLocation>
</comment>
<dbReference type="GO" id="GO:0000785">
    <property type="term" value="C:chromatin"/>
    <property type="evidence" value="ECO:0007669"/>
    <property type="project" value="TreeGrafter"/>
</dbReference>
<dbReference type="Proteomes" id="UP000595140">
    <property type="component" value="Unassembled WGS sequence"/>
</dbReference>
<keyword evidence="4" id="KW-0677">Repeat</keyword>
<dbReference type="GO" id="GO:0034647">
    <property type="term" value="F:histone H3K4me/H3K4me2/H3K4me3 demethylase activity"/>
    <property type="evidence" value="ECO:0007669"/>
    <property type="project" value="TreeGrafter"/>
</dbReference>
<dbReference type="GO" id="GO:0010628">
    <property type="term" value="P:positive regulation of gene expression"/>
    <property type="evidence" value="ECO:0007669"/>
    <property type="project" value="UniProtKB-ARBA"/>
</dbReference>
<protein>
    <recommendedName>
        <fullName evidence="23">Lysine-specific demethylase REF6</fullName>
    </recommendedName>
</protein>
<keyword evidence="3" id="KW-0479">Metal-binding</keyword>
<evidence type="ECO:0000256" key="13">
    <source>
        <dbReference type="ARBA" id="ARBA00023242"/>
    </source>
</evidence>